<protein>
    <submittedName>
        <fullName evidence="2">Uncharacterized protein</fullName>
    </submittedName>
</protein>
<feature type="region of interest" description="Disordered" evidence="1">
    <location>
        <begin position="1"/>
        <end position="25"/>
    </location>
</feature>
<name>A0A6C0CY47_9ZZZZ</name>
<reference evidence="2" key="1">
    <citation type="journal article" date="2020" name="Nature">
        <title>Giant virus diversity and host interactions through global metagenomics.</title>
        <authorList>
            <person name="Schulz F."/>
            <person name="Roux S."/>
            <person name="Paez-Espino D."/>
            <person name="Jungbluth S."/>
            <person name="Walsh D.A."/>
            <person name="Denef V.J."/>
            <person name="McMahon K.D."/>
            <person name="Konstantinidis K.T."/>
            <person name="Eloe-Fadrosh E.A."/>
            <person name="Kyrpides N.C."/>
            <person name="Woyke T."/>
        </authorList>
    </citation>
    <scope>NUCLEOTIDE SEQUENCE</scope>
    <source>
        <strain evidence="2">GVMAG-M-3300023109-53</strain>
    </source>
</reference>
<sequence length="226" mass="24802">MAKSMKNRYYKKRKSSRKNIKKSRKNIKRVSIKKMKHGHKKHLGHHYLKMKHKSHRSRFGGADCMCGGKKMKGGMVSSPAAGPVGFSWDGGDIGTWPGASATKGLDTNGATMSNHFKLSPNGVVVGGLNPARSTTDDQLMRPPMNGGRRRKKQKGGFFQEILNLGRGAQYNVQGVGYGISGKNQPISQNPFPTESQPIDRDAKFIGGQPPDVRKIFIDANNQVAKI</sequence>
<dbReference type="AlphaFoldDB" id="A0A6C0CY47"/>
<organism evidence="2">
    <name type="scientific">viral metagenome</name>
    <dbReference type="NCBI Taxonomy" id="1070528"/>
    <lineage>
        <taxon>unclassified sequences</taxon>
        <taxon>metagenomes</taxon>
        <taxon>organismal metagenomes</taxon>
    </lineage>
</organism>
<feature type="region of interest" description="Disordered" evidence="1">
    <location>
        <begin position="127"/>
        <end position="153"/>
    </location>
</feature>
<evidence type="ECO:0000313" key="2">
    <source>
        <dbReference type="EMBL" id="QHT08609.1"/>
    </source>
</evidence>
<evidence type="ECO:0000256" key="1">
    <source>
        <dbReference type="SAM" id="MobiDB-lite"/>
    </source>
</evidence>
<dbReference type="EMBL" id="MN739499">
    <property type="protein sequence ID" value="QHT08609.1"/>
    <property type="molecule type" value="Genomic_DNA"/>
</dbReference>
<proteinExistence type="predicted"/>
<accession>A0A6C0CY47</accession>